<dbReference type="AlphaFoldDB" id="A0A1R1YI60"/>
<evidence type="ECO:0000313" key="1">
    <source>
        <dbReference type="EMBL" id="OMJ26601.1"/>
    </source>
</evidence>
<evidence type="ECO:0000313" key="2">
    <source>
        <dbReference type="Proteomes" id="UP000187283"/>
    </source>
</evidence>
<organism evidence="1 2">
    <name type="scientific">Smittium culicis</name>
    <dbReference type="NCBI Taxonomy" id="133412"/>
    <lineage>
        <taxon>Eukaryota</taxon>
        <taxon>Fungi</taxon>
        <taxon>Fungi incertae sedis</taxon>
        <taxon>Zoopagomycota</taxon>
        <taxon>Kickxellomycotina</taxon>
        <taxon>Harpellomycetes</taxon>
        <taxon>Harpellales</taxon>
        <taxon>Legeriomycetaceae</taxon>
        <taxon>Smittium</taxon>
    </lineage>
</organism>
<name>A0A1R1YI60_9FUNG</name>
<evidence type="ECO:0008006" key="3">
    <source>
        <dbReference type="Google" id="ProtNLM"/>
    </source>
</evidence>
<comment type="caution">
    <text evidence="1">The sequence shown here is derived from an EMBL/GenBank/DDBJ whole genome shotgun (WGS) entry which is preliminary data.</text>
</comment>
<keyword evidence="2" id="KW-1185">Reference proteome</keyword>
<accession>A0A1R1YI60</accession>
<sequence>MRGNRKGFITLMLQENTDVVTTHCMIHREALAGKSLPENLQAALNQAVKVFGDQSIWKNEKTNLKTEEEEQLIDIRNDKLNRLVFPEKGLDESTKKCVLVCQQWILVST</sequence>
<proteinExistence type="predicted"/>
<reference evidence="1 2" key="1">
    <citation type="submission" date="2017-01" db="EMBL/GenBank/DDBJ databases">
        <authorList>
            <person name="Mah S.A."/>
            <person name="Swanson W.J."/>
            <person name="Moy G.W."/>
            <person name="Vacquier V.D."/>
        </authorList>
    </citation>
    <scope>NUCLEOTIDE SEQUENCE [LARGE SCALE GENOMIC DNA]</scope>
    <source>
        <strain evidence="1 2">GSMNP</strain>
    </source>
</reference>
<gene>
    <name evidence="1" type="ORF">AYI70_g28</name>
</gene>
<dbReference type="Proteomes" id="UP000187283">
    <property type="component" value="Unassembled WGS sequence"/>
</dbReference>
<dbReference type="OrthoDB" id="1101576at2759"/>
<protein>
    <recommendedName>
        <fullName evidence="3">SCAN domain-containing protein 3</fullName>
    </recommendedName>
</protein>
<dbReference type="EMBL" id="LSSN01000002">
    <property type="protein sequence ID" value="OMJ26601.1"/>
    <property type="molecule type" value="Genomic_DNA"/>
</dbReference>